<dbReference type="Proteomes" id="UP001054945">
    <property type="component" value="Unassembled WGS sequence"/>
</dbReference>
<dbReference type="AlphaFoldDB" id="A0AAV4RM29"/>
<dbReference type="EMBL" id="BPLR01008081">
    <property type="protein sequence ID" value="GIY21976.1"/>
    <property type="molecule type" value="Genomic_DNA"/>
</dbReference>
<name>A0AAV4RM29_CAEEX</name>
<proteinExistence type="predicted"/>
<keyword evidence="2" id="KW-1185">Reference proteome</keyword>
<protein>
    <submittedName>
        <fullName evidence="1">Uncharacterized protein</fullName>
    </submittedName>
</protein>
<organism evidence="1 2">
    <name type="scientific">Caerostris extrusa</name>
    <name type="common">Bark spider</name>
    <name type="synonym">Caerostris bankana</name>
    <dbReference type="NCBI Taxonomy" id="172846"/>
    <lineage>
        <taxon>Eukaryota</taxon>
        <taxon>Metazoa</taxon>
        <taxon>Ecdysozoa</taxon>
        <taxon>Arthropoda</taxon>
        <taxon>Chelicerata</taxon>
        <taxon>Arachnida</taxon>
        <taxon>Araneae</taxon>
        <taxon>Araneomorphae</taxon>
        <taxon>Entelegynae</taxon>
        <taxon>Araneoidea</taxon>
        <taxon>Araneidae</taxon>
        <taxon>Caerostris</taxon>
    </lineage>
</organism>
<evidence type="ECO:0000313" key="1">
    <source>
        <dbReference type="EMBL" id="GIY21976.1"/>
    </source>
</evidence>
<sequence>MWIKVQFGDRNTIQAEIWRDEIDLNIKKKQKRLNHRKMERIMNDIDLVIKRDGKIRNKKGWFWIKKLYRRLCGDYLYEPALNIRRSSSLPAMMVMAA</sequence>
<reference evidence="1 2" key="1">
    <citation type="submission" date="2021-06" db="EMBL/GenBank/DDBJ databases">
        <title>Caerostris extrusa draft genome.</title>
        <authorList>
            <person name="Kono N."/>
            <person name="Arakawa K."/>
        </authorList>
    </citation>
    <scope>NUCLEOTIDE SEQUENCE [LARGE SCALE GENOMIC DNA]</scope>
</reference>
<comment type="caution">
    <text evidence="1">The sequence shown here is derived from an EMBL/GenBank/DDBJ whole genome shotgun (WGS) entry which is preliminary data.</text>
</comment>
<accession>A0AAV4RM29</accession>
<gene>
    <name evidence="1" type="ORF">CEXT_81431</name>
</gene>
<evidence type="ECO:0000313" key="2">
    <source>
        <dbReference type="Proteomes" id="UP001054945"/>
    </source>
</evidence>